<evidence type="ECO:0000313" key="1">
    <source>
        <dbReference type="EMBL" id="GFC91497.1"/>
    </source>
</evidence>
<reference evidence="1" key="1">
    <citation type="journal article" date="2019" name="Sci. Rep.">
        <title>Draft genome of Tanacetum cinerariifolium, the natural source of mosquito coil.</title>
        <authorList>
            <person name="Yamashiro T."/>
            <person name="Shiraishi A."/>
            <person name="Satake H."/>
            <person name="Nakayama K."/>
        </authorList>
    </citation>
    <scope>NUCLEOTIDE SEQUENCE</scope>
</reference>
<feature type="non-terminal residue" evidence="1">
    <location>
        <position position="1"/>
    </location>
</feature>
<proteinExistence type="predicted"/>
<dbReference type="AlphaFoldDB" id="A0A699S2B3"/>
<gene>
    <name evidence="1" type="ORF">Tci_863467</name>
</gene>
<comment type="caution">
    <text evidence="1">The sequence shown here is derived from an EMBL/GenBank/DDBJ whole genome shotgun (WGS) entry which is preliminary data.</text>
</comment>
<name>A0A699S2B3_TANCI</name>
<sequence>SQVSDKSKAGLGYEELIPESLVNSSELLEKYYNRSDKGYHEVLLPLTGNYMPPKHDLSLIDEHFKSESVNVSNVSSSAVMTVDANHKGMFSKEEPKPVKKNSFSPPIIEDWVSKSEEEDESKFQKQPAMSAVVLTI</sequence>
<dbReference type="EMBL" id="BKCJ011132134">
    <property type="protein sequence ID" value="GFC91497.1"/>
    <property type="molecule type" value="Genomic_DNA"/>
</dbReference>
<protein>
    <submittedName>
        <fullName evidence="1">Uncharacterized protein</fullName>
    </submittedName>
</protein>
<organism evidence="1">
    <name type="scientific">Tanacetum cinerariifolium</name>
    <name type="common">Dalmatian daisy</name>
    <name type="synonym">Chrysanthemum cinerariifolium</name>
    <dbReference type="NCBI Taxonomy" id="118510"/>
    <lineage>
        <taxon>Eukaryota</taxon>
        <taxon>Viridiplantae</taxon>
        <taxon>Streptophyta</taxon>
        <taxon>Embryophyta</taxon>
        <taxon>Tracheophyta</taxon>
        <taxon>Spermatophyta</taxon>
        <taxon>Magnoliopsida</taxon>
        <taxon>eudicotyledons</taxon>
        <taxon>Gunneridae</taxon>
        <taxon>Pentapetalae</taxon>
        <taxon>asterids</taxon>
        <taxon>campanulids</taxon>
        <taxon>Asterales</taxon>
        <taxon>Asteraceae</taxon>
        <taxon>Asteroideae</taxon>
        <taxon>Anthemideae</taxon>
        <taxon>Anthemidinae</taxon>
        <taxon>Tanacetum</taxon>
    </lineage>
</organism>
<accession>A0A699S2B3</accession>